<keyword evidence="1" id="KW-0472">Membrane</keyword>
<dbReference type="GO" id="GO:0016485">
    <property type="term" value="P:protein processing"/>
    <property type="evidence" value="ECO:0007669"/>
    <property type="project" value="TreeGrafter"/>
</dbReference>
<feature type="transmembrane region" description="Helical" evidence="1">
    <location>
        <begin position="64"/>
        <end position="86"/>
    </location>
</feature>
<dbReference type="OrthoDB" id="10414557at2759"/>
<name>A0A9J6H2F6_HAELO</name>
<keyword evidence="1" id="KW-1133">Transmembrane helix</keyword>
<keyword evidence="1" id="KW-0812">Transmembrane</keyword>
<dbReference type="InterPro" id="IPR000718">
    <property type="entry name" value="Peptidase_M13"/>
</dbReference>
<dbReference type="InterPro" id="IPR024079">
    <property type="entry name" value="MetalloPept_cat_dom_sf"/>
</dbReference>
<evidence type="ECO:0000256" key="1">
    <source>
        <dbReference type="SAM" id="Phobius"/>
    </source>
</evidence>
<dbReference type="GO" id="GO:0005886">
    <property type="term" value="C:plasma membrane"/>
    <property type="evidence" value="ECO:0007669"/>
    <property type="project" value="TreeGrafter"/>
</dbReference>
<dbReference type="Gene3D" id="3.40.390.10">
    <property type="entry name" value="Collagenase (Catalytic Domain)"/>
    <property type="match status" value="1"/>
</dbReference>
<sequence length="683" mass="74945">MTDAEKPTTGKEADAPSHCCSGNNNAALPTASKVSPVEVSTKKSHCDVSDGDVKAISVKAGKSALFIGGLATLLTIIVLALLFVFVNRPRAHAITEKGEFCCETEARQVMAVINASVDTCDDFYEHVCMRAADIESTYVSPMFKVAIYWKEVEMMGSGGTPAGRLISALSPVLSPAELLKETDVANFTAAIVEAAEHFPGAATKASALVAFFAEMSLVFKVPTLVSFSFSAKESGAPATTLRLARRTDCFYEAESNAWVESGLEVLNAALKTNVTAGQLVAYAKKVAVTFPNVKMSTSKHTVKHVNSVPFKGVSPHEWQDILKQYVFALEPEVKTLSFKEEHNLSELVEQLSDTGNQPVSVAYAVLCTARKASIEVTNALFDYHNRFSLCVPDRLHLCTLEDVMRAHMVSSRVDDAYLRDMLPRVRERVIRDAVASNLFMGKDRDSLISQLEKVKLMLPKEATGVEDVPDPSAMAKEDLAPTVLKARAYLFNITRAKVAKNIPSRDFLSDARLKRRGSTLYVPTNLYVQLKFLSRDKGFLVLPLVGVDMAAELWAFILESRAWSNETSAKIASFYACFKNSYFGSLDDATTATDMAHVALGLKSAQDVLERVDWRTPHKVDGTDFTQEQMLYYLLVYNQCSLIPAQKPGKALNIALRNDPEFARAFQCPAESQMSQRVSCIGK</sequence>
<dbReference type="EMBL" id="JABSTR010000011">
    <property type="protein sequence ID" value="KAH9381829.1"/>
    <property type="molecule type" value="Genomic_DNA"/>
</dbReference>
<dbReference type="PANTHER" id="PTHR11733">
    <property type="entry name" value="ZINC METALLOPROTEASE FAMILY M13 NEPRILYSIN-RELATED"/>
    <property type="match status" value="1"/>
</dbReference>
<keyword evidence="3" id="KW-1185">Reference proteome</keyword>
<dbReference type="SUPFAM" id="SSF55486">
    <property type="entry name" value="Metalloproteases ('zincins'), catalytic domain"/>
    <property type="match status" value="1"/>
</dbReference>
<dbReference type="VEuPathDB" id="VectorBase:HLOH_045285"/>
<dbReference type="PROSITE" id="PS51885">
    <property type="entry name" value="NEPRILYSIN"/>
    <property type="match status" value="1"/>
</dbReference>
<organism evidence="2 3">
    <name type="scientific">Haemaphysalis longicornis</name>
    <name type="common">Bush tick</name>
    <dbReference type="NCBI Taxonomy" id="44386"/>
    <lineage>
        <taxon>Eukaryota</taxon>
        <taxon>Metazoa</taxon>
        <taxon>Ecdysozoa</taxon>
        <taxon>Arthropoda</taxon>
        <taxon>Chelicerata</taxon>
        <taxon>Arachnida</taxon>
        <taxon>Acari</taxon>
        <taxon>Parasitiformes</taxon>
        <taxon>Ixodida</taxon>
        <taxon>Ixodoidea</taxon>
        <taxon>Ixodidae</taxon>
        <taxon>Haemaphysalinae</taxon>
        <taxon>Haemaphysalis</taxon>
    </lineage>
</organism>
<evidence type="ECO:0000313" key="3">
    <source>
        <dbReference type="Proteomes" id="UP000821853"/>
    </source>
</evidence>
<dbReference type="PANTHER" id="PTHR11733:SF229">
    <property type="entry name" value="NEPRILYSIN-2-LIKE PROTEIN"/>
    <property type="match status" value="1"/>
</dbReference>
<proteinExistence type="predicted"/>
<comment type="caution">
    <text evidence="2">The sequence shown here is derived from an EMBL/GenBank/DDBJ whole genome shotgun (WGS) entry which is preliminary data.</text>
</comment>
<dbReference type="AlphaFoldDB" id="A0A9J6H2F6"/>
<reference evidence="2 3" key="1">
    <citation type="journal article" date="2020" name="Cell">
        <title>Large-Scale Comparative Analyses of Tick Genomes Elucidate Their Genetic Diversity and Vector Capacities.</title>
        <authorList>
            <consortium name="Tick Genome and Microbiome Consortium (TIGMIC)"/>
            <person name="Jia N."/>
            <person name="Wang J."/>
            <person name="Shi W."/>
            <person name="Du L."/>
            <person name="Sun Y."/>
            <person name="Zhan W."/>
            <person name="Jiang J.F."/>
            <person name="Wang Q."/>
            <person name="Zhang B."/>
            <person name="Ji P."/>
            <person name="Bell-Sakyi L."/>
            <person name="Cui X.M."/>
            <person name="Yuan T.T."/>
            <person name="Jiang B.G."/>
            <person name="Yang W.F."/>
            <person name="Lam T.T."/>
            <person name="Chang Q.C."/>
            <person name="Ding S.J."/>
            <person name="Wang X.J."/>
            <person name="Zhu J.G."/>
            <person name="Ruan X.D."/>
            <person name="Zhao L."/>
            <person name="Wei J.T."/>
            <person name="Ye R.Z."/>
            <person name="Que T.C."/>
            <person name="Du C.H."/>
            <person name="Zhou Y.H."/>
            <person name="Cheng J.X."/>
            <person name="Dai P.F."/>
            <person name="Guo W.B."/>
            <person name="Han X.H."/>
            <person name="Huang E.J."/>
            <person name="Li L.F."/>
            <person name="Wei W."/>
            <person name="Gao Y.C."/>
            <person name="Liu J.Z."/>
            <person name="Shao H.Z."/>
            <person name="Wang X."/>
            <person name="Wang C.C."/>
            <person name="Yang T.C."/>
            <person name="Huo Q.B."/>
            <person name="Li W."/>
            <person name="Chen H.Y."/>
            <person name="Chen S.E."/>
            <person name="Zhou L.G."/>
            <person name="Ni X.B."/>
            <person name="Tian J.H."/>
            <person name="Sheng Y."/>
            <person name="Liu T."/>
            <person name="Pan Y.S."/>
            <person name="Xia L.Y."/>
            <person name="Li J."/>
            <person name="Zhao F."/>
            <person name="Cao W.C."/>
        </authorList>
    </citation>
    <scope>NUCLEOTIDE SEQUENCE [LARGE SCALE GENOMIC DNA]</scope>
    <source>
        <strain evidence="2">HaeL-2018</strain>
    </source>
</reference>
<dbReference type="OMA" id="CCETEAR"/>
<gene>
    <name evidence="2" type="ORF">HPB48_016344</name>
</gene>
<dbReference type="Proteomes" id="UP000821853">
    <property type="component" value="Chromosome 9"/>
</dbReference>
<evidence type="ECO:0000313" key="2">
    <source>
        <dbReference type="EMBL" id="KAH9381829.1"/>
    </source>
</evidence>
<protein>
    <submittedName>
        <fullName evidence="2">Uncharacterized protein</fullName>
    </submittedName>
</protein>
<dbReference type="GO" id="GO:0004222">
    <property type="term" value="F:metalloendopeptidase activity"/>
    <property type="evidence" value="ECO:0007669"/>
    <property type="project" value="InterPro"/>
</dbReference>
<accession>A0A9J6H2F6</accession>